<evidence type="ECO:0000256" key="10">
    <source>
        <dbReference type="ARBA" id="ARBA00031366"/>
    </source>
</evidence>
<evidence type="ECO:0000313" key="14">
    <source>
        <dbReference type="EMBL" id="PJE99586.1"/>
    </source>
</evidence>
<dbReference type="GO" id="GO:0004129">
    <property type="term" value="F:cytochrome-c oxidase activity"/>
    <property type="evidence" value="ECO:0007669"/>
    <property type="project" value="UniProtKB-EC"/>
</dbReference>
<protein>
    <recommendedName>
        <fullName evidence="4">cytochrome-c oxidase</fullName>
        <ecNumber evidence="4">7.1.1.9</ecNumber>
    </recommendedName>
    <alternativeName>
        <fullName evidence="11">Cytochrome aa3 subunit 4</fullName>
    </alternativeName>
    <alternativeName>
        <fullName evidence="10">Cytochrome c oxidase polypeptide IV</fullName>
    </alternativeName>
</protein>
<name>A0A2M8M5X0_9ACTN</name>
<evidence type="ECO:0000313" key="15">
    <source>
        <dbReference type="Proteomes" id="UP000230407"/>
    </source>
</evidence>
<evidence type="ECO:0000256" key="8">
    <source>
        <dbReference type="ARBA" id="ARBA00022989"/>
    </source>
</evidence>
<comment type="subcellular location">
    <subcellularLocation>
        <location evidence="2">Cell membrane</location>
        <topology evidence="2">Multi-pass membrane protein</topology>
    </subcellularLocation>
</comment>
<organism evidence="14 15">
    <name type="scientific">Streptomyces carminius</name>
    <dbReference type="NCBI Taxonomy" id="2665496"/>
    <lineage>
        <taxon>Bacteria</taxon>
        <taxon>Bacillati</taxon>
        <taxon>Actinomycetota</taxon>
        <taxon>Actinomycetes</taxon>
        <taxon>Kitasatosporales</taxon>
        <taxon>Streptomycetaceae</taxon>
        <taxon>Streptomyces</taxon>
    </lineage>
</organism>
<comment type="catalytic activity">
    <reaction evidence="12">
        <text>4 Fe(II)-[cytochrome c] + O2 + 8 H(+)(in) = 4 Fe(III)-[cytochrome c] + 2 H2O + 4 H(+)(out)</text>
        <dbReference type="Rhea" id="RHEA:11436"/>
        <dbReference type="Rhea" id="RHEA-COMP:10350"/>
        <dbReference type="Rhea" id="RHEA-COMP:14399"/>
        <dbReference type="ChEBI" id="CHEBI:15377"/>
        <dbReference type="ChEBI" id="CHEBI:15378"/>
        <dbReference type="ChEBI" id="CHEBI:15379"/>
        <dbReference type="ChEBI" id="CHEBI:29033"/>
        <dbReference type="ChEBI" id="CHEBI:29034"/>
        <dbReference type="EC" id="7.1.1.9"/>
    </reaction>
</comment>
<accession>A0A2M8M5X0</accession>
<reference evidence="14 15" key="1">
    <citation type="submission" date="2017-11" db="EMBL/GenBank/DDBJ databases">
        <title>Streptomyces carmine sp. nov., a novel actinomycete isolated from Sophora alopecuroides in Xinjiang, China.</title>
        <authorList>
            <person name="Wang Y."/>
            <person name="Luo X."/>
            <person name="Wan C."/>
            <person name="Zhang L."/>
        </authorList>
    </citation>
    <scope>NUCLEOTIDE SEQUENCE [LARGE SCALE GENOMIC DNA]</scope>
    <source>
        <strain evidence="14 15">TRM SA0054</strain>
    </source>
</reference>
<evidence type="ECO:0000256" key="1">
    <source>
        <dbReference type="ARBA" id="ARBA00002536"/>
    </source>
</evidence>
<dbReference type="InterPro" id="IPR021050">
    <property type="entry name" value="Cyt_c_oxidase_su4_actinobac"/>
</dbReference>
<evidence type="ECO:0000256" key="9">
    <source>
        <dbReference type="ARBA" id="ARBA00023136"/>
    </source>
</evidence>
<evidence type="ECO:0000256" key="5">
    <source>
        <dbReference type="ARBA" id="ARBA00022475"/>
    </source>
</evidence>
<dbReference type="Proteomes" id="UP000230407">
    <property type="component" value="Unassembled WGS sequence"/>
</dbReference>
<proteinExistence type="inferred from homology"/>
<dbReference type="EMBL" id="PGGW01000011">
    <property type="protein sequence ID" value="PJE99586.1"/>
    <property type="molecule type" value="Genomic_DNA"/>
</dbReference>
<dbReference type="RefSeq" id="WP_100200627.1">
    <property type="nucleotide sequence ID" value="NZ_PGGW01000011.1"/>
</dbReference>
<keyword evidence="8 13" id="KW-1133">Transmembrane helix</keyword>
<comment type="caution">
    <text evidence="14">The sequence shown here is derived from an EMBL/GenBank/DDBJ whole genome shotgun (WGS) entry which is preliminary data.</text>
</comment>
<evidence type="ECO:0000256" key="4">
    <source>
        <dbReference type="ARBA" id="ARBA00012949"/>
    </source>
</evidence>
<keyword evidence="9 13" id="KW-0472">Membrane</keyword>
<evidence type="ECO:0000256" key="11">
    <source>
        <dbReference type="ARBA" id="ARBA00031401"/>
    </source>
</evidence>
<dbReference type="GO" id="GO:0022900">
    <property type="term" value="P:electron transport chain"/>
    <property type="evidence" value="ECO:0007669"/>
    <property type="project" value="InterPro"/>
</dbReference>
<comment type="function">
    <text evidence="1">Part of cytochrome c oxidase, its function is unknown.</text>
</comment>
<keyword evidence="6 13" id="KW-0812">Transmembrane</keyword>
<keyword evidence="7" id="KW-1278">Translocase</keyword>
<dbReference type="GO" id="GO:0005886">
    <property type="term" value="C:plasma membrane"/>
    <property type="evidence" value="ECO:0007669"/>
    <property type="project" value="UniProtKB-SubCell"/>
</dbReference>
<evidence type="ECO:0000256" key="7">
    <source>
        <dbReference type="ARBA" id="ARBA00022967"/>
    </source>
</evidence>
<keyword evidence="15" id="KW-1185">Reference proteome</keyword>
<dbReference type="Pfam" id="PF12270">
    <property type="entry name" value="Cyt_c_ox_IV"/>
    <property type="match status" value="1"/>
</dbReference>
<gene>
    <name evidence="14" type="ORF">CUT44_03495</name>
</gene>
<comment type="similarity">
    <text evidence="3">Belongs to the cytochrome c oxidase bacterial subunit CtaF family.</text>
</comment>
<evidence type="ECO:0000256" key="3">
    <source>
        <dbReference type="ARBA" id="ARBA00006870"/>
    </source>
</evidence>
<evidence type="ECO:0000256" key="13">
    <source>
        <dbReference type="SAM" id="Phobius"/>
    </source>
</evidence>
<keyword evidence="5" id="KW-1003">Cell membrane</keyword>
<evidence type="ECO:0000256" key="12">
    <source>
        <dbReference type="ARBA" id="ARBA00047816"/>
    </source>
</evidence>
<feature type="transmembrane region" description="Helical" evidence="13">
    <location>
        <begin position="89"/>
        <end position="122"/>
    </location>
</feature>
<feature type="transmembrane region" description="Helical" evidence="13">
    <location>
        <begin position="6"/>
        <end position="25"/>
    </location>
</feature>
<sequence length="128" mass="13501">MKAETYLFGGVALFFALISVGYGLLSDDAAGTAALVVAFLMAAMVALFLGVQHRRHGGRPEDRRDGEIADRAGPLDFFPDGSPWPVVTALGATLLGAGVVFGLWLFLMGFGVLAAGVFGFVFQYARRG</sequence>
<feature type="transmembrane region" description="Helical" evidence="13">
    <location>
        <begin position="32"/>
        <end position="51"/>
    </location>
</feature>
<evidence type="ECO:0000256" key="2">
    <source>
        <dbReference type="ARBA" id="ARBA00004651"/>
    </source>
</evidence>
<dbReference type="PIRSF" id="PIRSF017385">
    <property type="entry name" value="CtaF"/>
    <property type="match status" value="1"/>
</dbReference>
<dbReference type="AlphaFoldDB" id="A0A2M8M5X0"/>
<dbReference type="EC" id="7.1.1.9" evidence="4"/>
<evidence type="ECO:0000256" key="6">
    <source>
        <dbReference type="ARBA" id="ARBA00022692"/>
    </source>
</evidence>